<dbReference type="AlphaFoldDB" id="A0A387H423"/>
<evidence type="ECO:0000313" key="2">
    <source>
        <dbReference type="Proteomes" id="UP000271554"/>
    </source>
</evidence>
<protein>
    <submittedName>
        <fullName evidence="1">Uncharacterized protein</fullName>
    </submittedName>
</protein>
<reference evidence="1 2" key="1">
    <citation type="submission" date="2018-10" db="EMBL/GenBank/DDBJ databases">
        <title>Relationship between Morphology and Antimicrobial Activity in Streptomyces.</title>
        <authorList>
            <person name="Kang H.J."/>
            <person name="Kim S.B."/>
        </authorList>
    </citation>
    <scope>NUCLEOTIDE SEQUENCE [LARGE SCALE GENOMIC DNA]</scope>
    <source>
        <strain evidence="1 2">BH38</strain>
    </source>
</reference>
<evidence type="ECO:0000313" key="1">
    <source>
        <dbReference type="EMBL" id="AYG78084.1"/>
    </source>
</evidence>
<dbReference type="Proteomes" id="UP000271554">
    <property type="component" value="Chromosome"/>
</dbReference>
<proteinExistence type="predicted"/>
<keyword evidence="2" id="KW-1185">Reference proteome</keyword>
<name>A0A387H423_9ACTN</name>
<dbReference type="EMBL" id="CP032698">
    <property type="protein sequence ID" value="AYG78084.1"/>
    <property type="molecule type" value="Genomic_DNA"/>
</dbReference>
<sequence length="77" mass="8604">MSERLDMTVTYAVHNALRRKRGHGARAVAVHRAGLRRVLRVAPGWGMFQSAMHAHQAAEDRRCGRRCGRPWQGGASI</sequence>
<dbReference type="KEGG" id="shun:DWB77_00191"/>
<gene>
    <name evidence="1" type="ORF">DWB77_00191</name>
</gene>
<organism evidence="1 2">
    <name type="scientific">Streptomyces hundungensis</name>
    <dbReference type="NCBI Taxonomy" id="1077946"/>
    <lineage>
        <taxon>Bacteria</taxon>
        <taxon>Bacillati</taxon>
        <taxon>Actinomycetota</taxon>
        <taxon>Actinomycetes</taxon>
        <taxon>Kitasatosporales</taxon>
        <taxon>Streptomycetaceae</taxon>
        <taxon>Streptomyces</taxon>
    </lineage>
</organism>
<accession>A0A387H423</accession>